<dbReference type="GO" id="GO:0009432">
    <property type="term" value="P:SOS response"/>
    <property type="evidence" value="ECO:0007669"/>
    <property type="project" value="UniProtKB-UniRule"/>
</dbReference>
<dbReference type="GO" id="GO:0006289">
    <property type="term" value="P:nucleotide-excision repair"/>
    <property type="evidence" value="ECO:0007669"/>
    <property type="project" value="UniProtKB-UniRule"/>
</dbReference>
<dbReference type="InterPro" id="IPR036876">
    <property type="entry name" value="UVR_dom_sf"/>
</dbReference>
<dbReference type="InterPro" id="IPR050066">
    <property type="entry name" value="UvrABC_protein_C"/>
</dbReference>
<evidence type="ECO:0000256" key="13">
    <source>
        <dbReference type="HAMAP-Rule" id="MF_00203"/>
    </source>
</evidence>
<dbReference type="InterPro" id="IPR035901">
    <property type="entry name" value="GIY-YIG_endonuc_sf"/>
</dbReference>
<comment type="subunit">
    <text evidence="10 13">Interacts with UvrB in an incision complex.</text>
</comment>
<dbReference type="OrthoDB" id="9804933at2"/>
<accession>C5BKE0</accession>
<dbReference type="SMART" id="SM00465">
    <property type="entry name" value="GIYc"/>
    <property type="match status" value="1"/>
</dbReference>
<dbReference type="Pfam" id="PF14520">
    <property type="entry name" value="HHH_5"/>
    <property type="match status" value="1"/>
</dbReference>
<evidence type="ECO:0000313" key="18">
    <source>
        <dbReference type="EMBL" id="ACR11252.1"/>
    </source>
</evidence>
<evidence type="ECO:0000313" key="19">
    <source>
        <dbReference type="Proteomes" id="UP000009080"/>
    </source>
</evidence>
<proteinExistence type="inferred from homology"/>
<keyword evidence="5 13" id="KW-0267">Excision nuclease</keyword>
<dbReference type="GO" id="GO:0009381">
    <property type="term" value="F:excinuclease ABC activity"/>
    <property type="evidence" value="ECO:0007669"/>
    <property type="project" value="UniProtKB-UniRule"/>
</dbReference>
<dbReference type="InterPro" id="IPR038476">
    <property type="entry name" value="UvrC_RNase_H_dom_sf"/>
</dbReference>
<feature type="domain" description="GIY-YIG" evidence="16">
    <location>
        <begin position="28"/>
        <end position="106"/>
    </location>
</feature>
<keyword evidence="7 13" id="KW-0742">SOS response</keyword>
<dbReference type="FunFam" id="3.40.1440.10:FF:000001">
    <property type="entry name" value="UvrABC system protein C"/>
    <property type="match status" value="1"/>
</dbReference>
<dbReference type="NCBIfam" id="TIGR00194">
    <property type="entry name" value="uvrC"/>
    <property type="match status" value="1"/>
</dbReference>
<dbReference type="Pfam" id="PF01541">
    <property type="entry name" value="GIY-YIG"/>
    <property type="match status" value="1"/>
</dbReference>
<keyword evidence="6 13" id="KW-0234">DNA repair</keyword>
<dbReference type="eggNOG" id="COG0322">
    <property type="taxonomic scope" value="Bacteria"/>
</dbReference>
<dbReference type="STRING" id="377629.TERTU_2407"/>
<comment type="subcellular location">
    <subcellularLocation>
        <location evidence="1 13">Cytoplasm</location>
    </subcellularLocation>
</comment>
<evidence type="ECO:0000256" key="4">
    <source>
        <dbReference type="ARBA" id="ARBA00022769"/>
    </source>
</evidence>
<comment type="similarity">
    <text evidence="9 13">Belongs to the UvrC family.</text>
</comment>
<keyword evidence="14" id="KW-0175">Coiled coil</keyword>
<keyword evidence="2 13" id="KW-0963">Cytoplasm</keyword>
<dbReference type="Gene3D" id="1.10.150.20">
    <property type="entry name" value="5' to 3' exonuclease, C-terminal subdomain"/>
    <property type="match status" value="1"/>
</dbReference>
<feature type="coiled-coil region" evidence="14">
    <location>
        <begin position="201"/>
        <end position="228"/>
    </location>
</feature>
<dbReference type="InterPro" id="IPR000305">
    <property type="entry name" value="GIY-YIG_endonuc"/>
</dbReference>
<reference evidence="18 19" key="1">
    <citation type="journal article" date="2009" name="PLoS ONE">
        <title>The complete genome of Teredinibacter turnerae T7901: an intracellular endosymbiont of marine wood-boring bivalves (shipworms).</title>
        <authorList>
            <person name="Yang J.C."/>
            <person name="Madupu R."/>
            <person name="Durkin A.S."/>
            <person name="Ekborg N.A."/>
            <person name="Pedamallu C.S."/>
            <person name="Hostetler J.B."/>
            <person name="Radune D."/>
            <person name="Toms B.S."/>
            <person name="Henrissat B."/>
            <person name="Coutinho P.M."/>
            <person name="Schwarz S."/>
            <person name="Field L."/>
            <person name="Trindade-Silva A.E."/>
            <person name="Soares C.A.G."/>
            <person name="Elshahawi S."/>
            <person name="Hanora A."/>
            <person name="Schmidt E.W."/>
            <person name="Haygood M.G."/>
            <person name="Posfai J."/>
            <person name="Benner J."/>
            <person name="Madinger C."/>
            <person name="Nove J."/>
            <person name="Anton B."/>
            <person name="Chaudhary K."/>
            <person name="Foster J."/>
            <person name="Holman A."/>
            <person name="Kumar S."/>
            <person name="Lessard P.A."/>
            <person name="Luyten Y.A."/>
            <person name="Slatko B."/>
            <person name="Wood N."/>
            <person name="Wu B."/>
            <person name="Teplitski M."/>
            <person name="Mougous J.D."/>
            <person name="Ward N."/>
            <person name="Eisen J.A."/>
            <person name="Badger J.H."/>
            <person name="Distel D.L."/>
        </authorList>
    </citation>
    <scope>NUCLEOTIDE SEQUENCE [LARGE SCALE GENOMIC DNA]</scope>
    <source>
        <strain evidence="19">ATCC 39867 / T7901</strain>
    </source>
</reference>
<dbReference type="InterPro" id="IPR047296">
    <property type="entry name" value="GIY-YIG_UvrC_Cho"/>
</dbReference>
<evidence type="ECO:0000256" key="9">
    <source>
        <dbReference type="ARBA" id="ARBA00061531"/>
    </source>
</evidence>
<dbReference type="PROSITE" id="PS50165">
    <property type="entry name" value="UVRC"/>
    <property type="match status" value="1"/>
</dbReference>
<dbReference type="Pfam" id="PF02151">
    <property type="entry name" value="UVR"/>
    <property type="match status" value="1"/>
</dbReference>
<dbReference type="GO" id="GO:0005737">
    <property type="term" value="C:cytoplasm"/>
    <property type="evidence" value="ECO:0007669"/>
    <property type="project" value="UniProtKB-SubCell"/>
</dbReference>
<evidence type="ECO:0000256" key="14">
    <source>
        <dbReference type="SAM" id="Coils"/>
    </source>
</evidence>
<dbReference type="InterPro" id="IPR001162">
    <property type="entry name" value="UvrC_RNase_H_dom"/>
</dbReference>
<gene>
    <name evidence="13 18" type="primary">uvrC</name>
    <name evidence="18" type="ordered locus">TERTU_2407</name>
</gene>
<dbReference type="PANTHER" id="PTHR30562:SF1">
    <property type="entry name" value="UVRABC SYSTEM PROTEIN C"/>
    <property type="match status" value="1"/>
</dbReference>
<dbReference type="FunFam" id="3.30.420.340:FF:000001">
    <property type="entry name" value="UvrABC system protein C"/>
    <property type="match status" value="1"/>
</dbReference>
<dbReference type="EMBL" id="CP001614">
    <property type="protein sequence ID" value="ACR11252.1"/>
    <property type="molecule type" value="Genomic_DNA"/>
</dbReference>
<evidence type="ECO:0000256" key="5">
    <source>
        <dbReference type="ARBA" id="ARBA00022881"/>
    </source>
</evidence>
<dbReference type="HAMAP" id="MF_00203">
    <property type="entry name" value="UvrC"/>
    <property type="match status" value="1"/>
</dbReference>
<dbReference type="SUPFAM" id="SSF46600">
    <property type="entry name" value="C-terminal UvrC-binding domain of UvrB"/>
    <property type="match status" value="1"/>
</dbReference>
<feature type="domain" description="UvrC family homology region profile" evidence="17">
    <location>
        <begin position="266"/>
        <end position="492"/>
    </location>
</feature>
<dbReference type="AlphaFoldDB" id="C5BKE0"/>
<keyword evidence="4 13" id="KW-0228">DNA excision</keyword>
<dbReference type="Proteomes" id="UP000009080">
    <property type="component" value="Chromosome"/>
</dbReference>
<dbReference type="CDD" id="cd10434">
    <property type="entry name" value="GIY-YIG_UvrC_Cho"/>
    <property type="match status" value="1"/>
</dbReference>
<dbReference type="PROSITE" id="PS50151">
    <property type="entry name" value="UVR"/>
    <property type="match status" value="1"/>
</dbReference>
<dbReference type="PANTHER" id="PTHR30562">
    <property type="entry name" value="UVRC/OXIDOREDUCTASE"/>
    <property type="match status" value="1"/>
</dbReference>
<dbReference type="SMART" id="SM00278">
    <property type="entry name" value="HhH1"/>
    <property type="match status" value="2"/>
</dbReference>
<organism evidence="18 19">
    <name type="scientific">Teredinibacter turnerae (strain ATCC 39867 / T7901)</name>
    <dbReference type="NCBI Taxonomy" id="377629"/>
    <lineage>
        <taxon>Bacteria</taxon>
        <taxon>Pseudomonadati</taxon>
        <taxon>Pseudomonadota</taxon>
        <taxon>Gammaproteobacteria</taxon>
        <taxon>Cellvibrionales</taxon>
        <taxon>Cellvibrionaceae</taxon>
        <taxon>Teredinibacter</taxon>
    </lineage>
</organism>
<dbReference type="KEGG" id="ttu:TERTU_2407"/>
<evidence type="ECO:0000256" key="6">
    <source>
        <dbReference type="ARBA" id="ARBA00023204"/>
    </source>
</evidence>
<protein>
    <recommendedName>
        <fullName evidence="11 13">UvrABC system protein C</fullName>
        <shortName evidence="13">Protein UvrC</shortName>
    </recommendedName>
    <alternativeName>
        <fullName evidence="12 13">Excinuclease ABC subunit C</fullName>
    </alternativeName>
</protein>
<evidence type="ECO:0000256" key="7">
    <source>
        <dbReference type="ARBA" id="ARBA00023236"/>
    </source>
</evidence>
<evidence type="ECO:0000256" key="11">
    <source>
        <dbReference type="ARBA" id="ARBA00067419"/>
    </source>
</evidence>
<dbReference type="Pfam" id="PF08459">
    <property type="entry name" value="UvrC_RNaseH_dom"/>
    <property type="match status" value="1"/>
</dbReference>
<evidence type="ECO:0000256" key="2">
    <source>
        <dbReference type="ARBA" id="ARBA00022490"/>
    </source>
</evidence>
<comment type="function">
    <text evidence="8 13">The UvrABC repair system catalyzes the recognition and processing of DNA lesions. UvrC both incises the 5' and 3' sides of the lesion. The N-terminal half is responsible for the 3' incision and the C-terminal half is responsible for the 5' incision.</text>
</comment>
<dbReference type="InterPro" id="IPR004791">
    <property type="entry name" value="UvrC"/>
</dbReference>
<dbReference type="InterPro" id="IPR003583">
    <property type="entry name" value="Hlx-hairpin-Hlx_DNA-bd_motif"/>
</dbReference>
<dbReference type="Gene3D" id="3.40.1440.10">
    <property type="entry name" value="GIY-YIG endonuclease"/>
    <property type="match status" value="1"/>
</dbReference>
<evidence type="ECO:0000259" key="16">
    <source>
        <dbReference type="PROSITE" id="PS50164"/>
    </source>
</evidence>
<dbReference type="InterPro" id="IPR001943">
    <property type="entry name" value="UVR_dom"/>
</dbReference>
<dbReference type="NCBIfam" id="NF001824">
    <property type="entry name" value="PRK00558.1-5"/>
    <property type="match status" value="1"/>
</dbReference>
<feature type="domain" description="UVR" evidence="15">
    <location>
        <begin position="216"/>
        <end position="251"/>
    </location>
</feature>
<dbReference type="RefSeq" id="WP_015817364.1">
    <property type="nucleotide sequence ID" value="NC_012997.1"/>
</dbReference>
<dbReference type="Pfam" id="PF22920">
    <property type="entry name" value="UvrC_RNaseH"/>
    <property type="match status" value="1"/>
</dbReference>
<dbReference type="HOGENOM" id="CLU_014841_3_0_6"/>
<dbReference type="SUPFAM" id="SSF47781">
    <property type="entry name" value="RuvA domain 2-like"/>
    <property type="match status" value="1"/>
</dbReference>
<dbReference type="GO" id="GO:0009380">
    <property type="term" value="C:excinuclease repair complex"/>
    <property type="evidence" value="ECO:0007669"/>
    <property type="project" value="InterPro"/>
</dbReference>
<sequence length="619" mass="68574">MSNESGGNASGTHADSFDSASFLKNLTTKPGVYQMYDAEGGILYVGKAKNLKNRVSSYFRNSGLTIKTQALVSRIRNIEITVTPSEAEALVLEHNLIKSQKPPFNILLRDDKSFPYIFLSSGEPHPRLALHRGAKKKVGRYFGPFPNVSAVRESLNFLQKTFGVRQCEDSVYRNRTRPCLLYQIERCSGPCVEAVSEREYAADVEQTVLFLEGKNDSLQKNLAGAMEQASANLAFEQAALYRDRITALRQVQAQQVIESGQMNMDVVACAAEAGAACVHILYVRQGRVVGSKNYYPKDRLENDEATVLSAFISHHYLGGTSMDIPPSVIVSHALDDEKAIGDAVALNSNKQVQITSNVRTYRAKWVAMALQAARLNLRSKLNSAQSLLQRFEQLQKIMGFDEAPERIECFDISHSSGEKTVASCVVFDQNGPRKSDYRRFNIEGITAGDDYAAMEQALNRRYSRLQKEGKKLPDLLLIDGGKGQLGKAIEVLAELGIQEVTLLGVAKGTTRKAGFETLVKPDGTEQVMAADSPALHLIQQVRDEAHRFAITGHKQRRDQARRTSTLENIPGIGPKRRREMLHYFGGLQEVMRASIDDLAKVPGISKKMAEEVYSALHSE</sequence>
<keyword evidence="19" id="KW-1185">Reference proteome</keyword>
<dbReference type="InterPro" id="IPR010994">
    <property type="entry name" value="RuvA_2-like"/>
</dbReference>
<evidence type="ECO:0000256" key="10">
    <source>
        <dbReference type="ARBA" id="ARBA00062841"/>
    </source>
</evidence>
<dbReference type="SUPFAM" id="SSF82771">
    <property type="entry name" value="GIY-YIG endonuclease"/>
    <property type="match status" value="1"/>
</dbReference>
<dbReference type="PROSITE" id="PS50164">
    <property type="entry name" value="GIY_YIG"/>
    <property type="match status" value="1"/>
</dbReference>
<evidence type="ECO:0000256" key="12">
    <source>
        <dbReference type="ARBA" id="ARBA00077138"/>
    </source>
</evidence>
<dbReference type="GO" id="GO:0003677">
    <property type="term" value="F:DNA binding"/>
    <property type="evidence" value="ECO:0007669"/>
    <property type="project" value="UniProtKB-UniRule"/>
</dbReference>
<keyword evidence="3 13" id="KW-0227">DNA damage</keyword>
<dbReference type="Gene3D" id="4.10.860.10">
    <property type="entry name" value="UVR domain"/>
    <property type="match status" value="1"/>
</dbReference>
<evidence type="ECO:0000259" key="15">
    <source>
        <dbReference type="PROSITE" id="PS50151"/>
    </source>
</evidence>
<name>C5BKE0_TERTT</name>
<evidence type="ECO:0000259" key="17">
    <source>
        <dbReference type="PROSITE" id="PS50165"/>
    </source>
</evidence>
<evidence type="ECO:0000256" key="8">
    <source>
        <dbReference type="ARBA" id="ARBA00059452"/>
    </source>
</evidence>
<evidence type="ECO:0000256" key="1">
    <source>
        <dbReference type="ARBA" id="ARBA00004496"/>
    </source>
</evidence>
<dbReference type="Gene3D" id="3.30.420.340">
    <property type="entry name" value="UvrC, RNAse H endonuclease domain"/>
    <property type="match status" value="1"/>
</dbReference>
<dbReference type="FunFam" id="1.10.150.20:FF:000005">
    <property type="entry name" value="UvrABC system protein C"/>
    <property type="match status" value="1"/>
</dbReference>
<evidence type="ECO:0000256" key="3">
    <source>
        <dbReference type="ARBA" id="ARBA00022763"/>
    </source>
</evidence>